<dbReference type="OrthoDB" id="155998at2"/>
<dbReference type="InterPro" id="IPR036390">
    <property type="entry name" value="WH_DNA-bd_sf"/>
</dbReference>
<protein>
    <submittedName>
        <fullName evidence="1">Transcriptional regulator</fullName>
    </submittedName>
</protein>
<gene>
    <name evidence="1" type="ORF">GA0116948_104274</name>
</gene>
<organism evidence="1 2">
    <name type="scientific">Chitinophaga costaii</name>
    <dbReference type="NCBI Taxonomy" id="1335309"/>
    <lineage>
        <taxon>Bacteria</taxon>
        <taxon>Pseudomonadati</taxon>
        <taxon>Bacteroidota</taxon>
        <taxon>Chitinophagia</taxon>
        <taxon>Chitinophagales</taxon>
        <taxon>Chitinophagaceae</taxon>
        <taxon>Chitinophaga</taxon>
    </lineage>
</organism>
<keyword evidence="2" id="KW-1185">Reference proteome</keyword>
<dbReference type="InterPro" id="IPR036388">
    <property type="entry name" value="WH-like_DNA-bd_sf"/>
</dbReference>
<dbReference type="Proteomes" id="UP000242818">
    <property type="component" value="Unassembled WGS sequence"/>
</dbReference>
<dbReference type="STRING" id="1335309.GA0116948_104274"/>
<evidence type="ECO:0000313" key="1">
    <source>
        <dbReference type="EMBL" id="SCC22033.1"/>
    </source>
</evidence>
<accession>A0A1C4CSI2</accession>
<evidence type="ECO:0000313" key="2">
    <source>
        <dbReference type="Proteomes" id="UP000242818"/>
    </source>
</evidence>
<dbReference type="SUPFAM" id="SSF46785">
    <property type="entry name" value="Winged helix' DNA-binding domain"/>
    <property type="match status" value="1"/>
</dbReference>
<dbReference type="EMBL" id="FMAR01000004">
    <property type="protein sequence ID" value="SCC22033.1"/>
    <property type="molecule type" value="Genomic_DNA"/>
</dbReference>
<name>A0A1C4CSI2_9BACT</name>
<proteinExistence type="predicted"/>
<dbReference type="Gene3D" id="1.10.10.10">
    <property type="entry name" value="Winged helix-like DNA-binding domain superfamily/Winged helix DNA-binding domain"/>
    <property type="match status" value="1"/>
</dbReference>
<reference evidence="1 2" key="1">
    <citation type="submission" date="2016-08" db="EMBL/GenBank/DDBJ databases">
        <authorList>
            <person name="Seilhamer J.J."/>
        </authorList>
    </citation>
    <scope>NUCLEOTIDE SEQUENCE [LARGE SCALE GENOMIC DNA]</scope>
    <source>
        <strain evidence="1 2">A37T2</strain>
    </source>
</reference>
<sequence length="212" mass="23040">MHLHTAERFLMLLKTKGPLSAAAVAQSLGITHEGARLQLQKLAAAGLVQAETAASRGVGRPVQSWQLTAAGHTRFPDAHADLSIQLIQTIQQLLGDEALQQVMNAREKLAADKYMEQLAGIDDIPARLEQFAAIRSREGFLAEWQAHGDAYLFIENHCPICSAAKECPGICESELRIFQQIMGGLATIARKHHIVGGDRRCVYEVAPLAVTA</sequence>
<dbReference type="AlphaFoldDB" id="A0A1C4CSI2"/>